<proteinExistence type="predicted"/>
<protein>
    <submittedName>
        <fullName evidence="3">Uncharacterized protein</fullName>
    </submittedName>
</protein>
<dbReference type="Proteomes" id="UP001447188">
    <property type="component" value="Unassembled WGS sequence"/>
</dbReference>
<accession>A0ABR3G811</accession>
<dbReference type="PROSITE" id="PS51257">
    <property type="entry name" value="PROKAR_LIPOPROTEIN"/>
    <property type="match status" value="1"/>
</dbReference>
<reference evidence="3 4" key="1">
    <citation type="submission" date="2024-02" db="EMBL/GenBank/DDBJ databases">
        <title>Discinaceae phylogenomics.</title>
        <authorList>
            <person name="Dirks A.C."/>
            <person name="James T.Y."/>
        </authorList>
    </citation>
    <scope>NUCLEOTIDE SEQUENCE [LARGE SCALE GENOMIC DNA]</scope>
    <source>
        <strain evidence="3 4">ACD0624</strain>
    </source>
</reference>
<feature type="compositionally biased region" description="Low complexity" evidence="1">
    <location>
        <begin position="96"/>
        <end position="107"/>
    </location>
</feature>
<sequence length="165" mass="18004">MRPLGIVTFLFAAATSCLPLSLLAGNSTTLCVRGQGYCSSKPSIPNVADLYTVLNTGHLAPIPPPPYTGPIFSVTDWVTNKLDKAVQVLCPHAPHAPHAQHAPHAPHGQGLGNGRDLEPAPAGYMSKAKGLMSDWGKKIKERLIKWWESLKAVLKRFWRGREYDD</sequence>
<feature type="region of interest" description="Disordered" evidence="1">
    <location>
        <begin position="96"/>
        <end position="119"/>
    </location>
</feature>
<name>A0ABR3G811_9PEZI</name>
<feature type="chain" id="PRO_5047168494" evidence="2">
    <location>
        <begin position="20"/>
        <end position="165"/>
    </location>
</feature>
<comment type="caution">
    <text evidence="3">The sequence shown here is derived from an EMBL/GenBank/DDBJ whole genome shotgun (WGS) entry which is preliminary data.</text>
</comment>
<evidence type="ECO:0000256" key="2">
    <source>
        <dbReference type="SAM" id="SignalP"/>
    </source>
</evidence>
<dbReference type="EMBL" id="JBBBZM010000188">
    <property type="protein sequence ID" value="KAL0632087.1"/>
    <property type="molecule type" value="Genomic_DNA"/>
</dbReference>
<keyword evidence="4" id="KW-1185">Reference proteome</keyword>
<gene>
    <name evidence="3" type="ORF">Q9L58_009047</name>
</gene>
<evidence type="ECO:0000313" key="3">
    <source>
        <dbReference type="EMBL" id="KAL0632087.1"/>
    </source>
</evidence>
<evidence type="ECO:0000256" key="1">
    <source>
        <dbReference type="SAM" id="MobiDB-lite"/>
    </source>
</evidence>
<keyword evidence="2" id="KW-0732">Signal</keyword>
<organism evidence="3 4">
    <name type="scientific">Discina gigas</name>
    <dbReference type="NCBI Taxonomy" id="1032678"/>
    <lineage>
        <taxon>Eukaryota</taxon>
        <taxon>Fungi</taxon>
        <taxon>Dikarya</taxon>
        <taxon>Ascomycota</taxon>
        <taxon>Pezizomycotina</taxon>
        <taxon>Pezizomycetes</taxon>
        <taxon>Pezizales</taxon>
        <taxon>Discinaceae</taxon>
        <taxon>Discina</taxon>
    </lineage>
</organism>
<feature type="signal peptide" evidence="2">
    <location>
        <begin position="1"/>
        <end position="19"/>
    </location>
</feature>
<evidence type="ECO:0000313" key="4">
    <source>
        <dbReference type="Proteomes" id="UP001447188"/>
    </source>
</evidence>